<comment type="caution">
    <text evidence="5">The sequence shown here is derived from an EMBL/GenBank/DDBJ whole genome shotgun (WGS) entry which is preliminary data.</text>
</comment>
<dbReference type="AlphaFoldDB" id="A0A9D9GZZ0"/>
<dbReference type="Gene3D" id="3.40.600.10">
    <property type="entry name" value="DNA mismatch repair MutH/Restriction endonuclease, type II"/>
    <property type="match status" value="2"/>
</dbReference>
<dbReference type="SMART" id="SM00927">
    <property type="entry name" value="MutH"/>
    <property type="match status" value="1"/>
</dbReference>
<name>A0A9D9GZZ0_9BACT</name>
<dbReference type="NCBIfam" id="NF040973">
    <property type="entry name" value="restrict_Sau3AI"/>
    <property type="match status" value="1"/>
</dbReference>
<dbReference type="Pfam" id="PF02976">
    <property type="entry name" value="MutH"/>
    <property type="match status" value="1"/>
</dbReference>
<evidence type="ECO:0000313" key="6">
    <source>
        <dbReference type="Proteomes" id="UP000823612"/>
    </source>
</evidence>
<sequence>MTSSKINIAKRNYDPADAASIFAFSKGLLHKTLAEAVTLLDSTIKPEDIVSKGKGGLGQMVEKFYYGYEPNSCPDADFQEAGVELKTTPLKRNVKEELQIKERLVCDMIDFCRIVDIPFEDSPFYKKSLLMLIIFYLHVKGVELRDLEFLYSVLWKLQDKDLLIIKQDYETIVSKIKAGKAHELSEGDTLYLAACRKGQKGDALRKQPFSDIGAPQRAFSLKPAYMRTILDFVKSSGKEMVTNTDIRLPEIELVSVKELASSSFEQVMIQRFDVFKGQDYRQIAGAFKMGINPHDKSRYARVVKRIMKEGLAKFEDAEEVRKAGLVVKTVRVEVNGRIKEDMSFENIDYEEVYETEDWVDSRWYEIVTSRFLFVVFRAVEGCRTGWDNETRYVLDKVFFWTMPSGDMKEAEDYWLNIRQNVVKDTLQDSTNTYWKLSDGKDFHVRPKARRRTDVSFSPVSKVEVPKKAYWFNGSYVQKILQWAYAGSGKGLFEEYS</sequence>
<dbReference type="CDD" id="cd22356">
    <property type="entry name" value="Sau3AI_N-like"/>
    <property type="match status" value="1"/>
</dbReference>
<reference evidence="5" key="1">
    <citation type="submission" date="2020-10" db="EMBL/GenBank/DDBJ databases">
        <authorList>
            <person name="Gilroy R."/>
        </authorList>
    </citation>
    <scope>NUCLEOTIDE SEQUENCE</scope>
    <source>
        <strain evidence="5">2889</strain>
    </source>
</reference>
<dbReference type="GO" id="GO:0016787">
    <property type="term" value="F:hydrolase activity"/>
    <property type="evidence" value="ECO:0007669"/>
    <property type="project" value="UniProtKB-KW"/>
</dbReference>
<feature type="domain" description="DNA mismatch repair MutH/Type II restriction enzyme Sau3AI" evidence="4">
    <location>
        <begin position="66"/>
        <end position="168"/>
    </location>
</feature>
<accession>A0A9D9GZZ0</accession>
<organism evidence="5 6">
    <name type="scientific">Candidatus Pullibacteroides excrementavium</name>
    <dbReference type="NCBI Taxonomy" id="2840905"/>
    <lineage>
        <taxon>Bacteria</taxon>
        <taxon>Pseudomonadati</taxon>
        <taxon>Bacteroidota</taxon>
        <taxon>Bacteroidia</taxon>
        <taxon>Bacteroidales</taxon>
        <taxon>Candidatus Pullibacteroides</taxon>
    </lineage>
</organism>
<dbReference type="CDD" id="cd22355">
    <property type="entry name" value="Sau3AI_C"/>
    <property type="match status" value="1"/>
</dbReference>
<proteinExistence type="predicted"/>
<dbReference type="InterPro" id="IPR011337">
    <property type="entry name" value="DNA_rep_MutH/RE_typeII_Sau3AI"/>
</dbReference>
<dbReference type="EMBL" id="JADIMZ010000133">
    <property type="protein sequence ID" value="MBO8433400.1"/>
    <property type="molecule type" value="Genomic_DNA"/>
</dbReference>
<dbReference type="InterPro" id="IPR011335">
    <property type="entry name" value="Restrct_endonuc-II-like"/>
</dbReference>
<dbReference type="SUPFAM" id="SSF52980">
    <property type="entry name" value="Restriction endonuclease-like"/>
    <property type="match status" value="2"/>
</dbReference>
<evidence type="ECO:0000259" key="4">
    <source>
        <dbReference type="SMART" id="SM00927"/>
    </source>
</evidence>
<evidence type="ECO:0000256" key="2">
    <source>
        <dbReference type="ARBA" id="ARBA00022759"/>
    </source>
</evidence>
<keyword evidence="3" id="KW-0378">Hydrolase</keyword>
<dbReference type="InterPro" id="IPR037057">
    <property type="entry name" value="DNA_rep_MutH/T2_RE_sf"/>
</dbReference>
<protein>
    <recommendedName>
        <fullName evidence="4">DNA mismatch repair MutH/Type II restriction enzyme Sau3AI domain-containing protein</fullName>
    </recommendedName>
</protein>
<reference evidence="5" key="2">
    <citation type="journal article" date="2021" name="PeerJ">
        <title>Extensive microbial diversity within the chicken gut microbiome revealed by metagenomics and culture.</title>
        <authorList>
            <person name="Gilroy R."/>
            <person name="Ravi A."/>
            <person name="Getino M."/>
            <person name="Pursley I."/>
            <person name="Horton D.L."/>
            <person name="Alikhan N.F."/>
            <person name="Baker D."/>
            <person name="Gharbi K."/>
            <person name="Hall N."/>
            <person name="Watson M."/>
            <person name="Adriaenssens E.M."/>
            <person name="Foster-Nyarko E."/>
            <person name="Jarju S."/>
            <person name="Secka A."/>
            <person name="Antonio M."/>
            <person name="Oren A."/>
            <person name="Chaudhuri R.R."/>
            <person name="La Ragione R."/>
            <person name="Hildebrand F."/>
            <person name="Pallen M.J."/>
        </authorList>
    </citation>
    <scope>NUCLEOTIDE SEQUENCE</scope>
    <source>
        <strain evidence="5">2889</strain>
    </source>
</reference>
<evidence type="ECO:0000313" key="5">
    <source>
        <dbReference type="EMBL" id="MBO8433400.1"/>
    </source>
</evidence>
<keyword evidence="1" id="KW-0540">Nuclease</keyword>
<evidence type="ECO:0000256" key="1">
    <source>
        <dbReference type="ARBA" id="ARBA00022722"/>
    </source>
</evidence>
<evidence type="ECO:0000256" key="3">
    <source>
        <dbReference type="ARBA" id="ARBA00022801"/>
    </source>
</evidence>
<dbReference type="GO" id="GO:0004519">
    <property type="term" value="F:endonuclease activity"/>
    <property type="evidence" value="ECO:0007669"/>
    <property type="project" value="UniProtKB-KW"/>
</dbReference>
<dbReference type="Proteomes" id="UP000823612">
    <property type="component" value="Unassembled WGS sequence"/>
</dbReference>
<dbReference type="GO" id="GO:0003677">
    <property type="term" value="F:DNA binding"/>
    <property type="evidence" value="ECO:0007669"/>
    <property type="project" value="InterPro"/>
</dbReference>
<gene>
    <name evidence="5" type="ORF">IAB08_08945</name>
</gene>
<keyword evidence="2" id="KW-0255">Endonuclease</keyword>